<dbReference type="Gene3D" id="3.40.30.10">
    <property type="entry name" value="Glutaredoxin"/>
    <property type="match status" value="1"/>
</dbReference>
<dbReference type="InterPro" id="IPR013766">
    <property type="entry name" value="Thioredoxin_domain"/>
</dbReference>
<dbReference type="RefSeq" id="WP_203908443.1">
    <property type="nucleotide sequence ID" value="NZ_BONY01000013.1"/>
</dbReference>
<organism evidence="2 3">
    <name type="scientific">Rhizocola hellebori</name>
    <dbReference type="NCBI Taxonomy" id="1392758"/>
    <lineage>
        <taxon>Bacteria</taxon>
        <taxon>Bacillati</taxon>
        <taxon>Actinomycetota</taxon>
        <taxon>Actinomycetes</taxon>
        <taxon>Micromonosporales</taxon>
        <taxon>Micromonosporaceae</taxon>
        <taxon>Rhizocola</taxon>
    </lineage>
</organism>
<accession>A0A8J3Q701</accession>
<dbReference type="PANTHER" id="PTHR43640:SF1">
    <property type="entry name" value="THIOREDOXIN-DEPENDENT PEROXIREDOXIN"/>
    <property type="match status" value="1"/>
</dbReference>
<keyword evidence="3" id="KW-1185">Reference proteome</keyword>
<dbReference type="AlphaFoldDB" id="A0A8J3Q701"/>
<evidence type="ECO:0000313" key="2">
    <source>
        <dbReference type="EMBL" id="GIH04564.1"/>
    </source>
</evidence>
<reference evidence="2" key="1">
    <citation type="submission" date="2021-01" db="EMBL/GenBank/DDBJ databases">
        <title>Whole genome shotgun sequence of Rhizocola hellebori NBRC 109834.</title>
        <authorList>
            <person name="Komaki H."/>
            <person name="Tamura T."/>
        </authorList>
    </citation>
    <scope>NUCLEOTIDE SEQUENCE</scope>
    <source>
        <strain evidence="2">NBRC 109834</strain>
    </source>
</reference>
<dbReference type="EMBL" id="BONY01000013">
    <property type="protein sequence ID" value="GIH04564.1"/>
    <property type="molecule type" value="Genomic_DNA"/>
</dbReference>
<dbReference type="InterPro" id="IPR000866">
    <property type="entry name" value="AhpC/TSA"/>
</dbReference>
<comment type="caution">
    <text evidence="2">The sequence shown here is derived from an EMBL/GenBank/DDBJ whole genome shotgun (WGS) entry which is preliminary data.</text>
</comment>
<dbReference type="GO" id="GO:0016209">
    <property type="term" value="F:antioxidant activity"/>
    <property type="evidence" value="ECO:0007669"/>
    <property type="project" value="InterPro"/>
</dbReference>
<feature type="domain" description="Thioredoxin" evidence="1">
    <location>
        <begin position="8"/>
        <end position="164"/>
    </location>
</feature>
<dbReference type="Pfam" id="PF00578">
    <property type="entry name" value="AhpC-TSA"/>
    <property type="match status" value="1"/>
</dbReference>
<proteinExistence type="predicted"/>
<dbReference type="PROSITE" id="PS51352">
    <property type="entry name" value="THIOREDOXIN_2"/>
    <property type="match status" value="1"/>
</dbReference>
<dbReference type="Proteomes" id="UP000612899">
    <property type="component" value="Unassembled WGS sequence"/>
</dbReference>
<dbReference type="CDD" id="cd02969">
    <property type="entry name" value="PRX_like1"/>
    <property type="match status" value="1"/>
</dbReference>
<dbReference type="GO" id="GO:0016491">
    <property type="term" value="F:oxidoreductase activity"/>
    <property type="evidence" value="ECO:0007669"/>
    <property type="project" value="InterPro"/>
</dbReference>
<evidence type="ECO:0000259" key="1">
    <source>
        <dbReference type="PROSITE" id="PS51352"/>
    </source>
</evidence>
<dbReference type="SUPFAM" id="SSF52833">
    <property type="entry name" value="Thioredoxin-like"/>
    <property type="match status" value="1"/>
</dbReference>
<dbReference type="InterPro" id="IPR047262">
    <property type="entry name" value="PRX-like1"/>
</dbReference>
<name>A0A8J3Q701_9ACTN</name>
<sequence length="189" mass="20684">MAVDSHMVELGTPAPDFALPSVTTGETVTLKDYASAPALLVAFLSNHCPYVRHIESQLGSVTANLSRLGLAVVGISANDVINFPEDAPERLVDQMMRAGFTFPYLYDASQEVARAYHAACTPDFFLYDHERKLVYRGQFDDSRPRSEVPVTGASLTEAVEKVLDGEPVPEPHYPSIGCSIKWRAGNEPE</sequence>
<dbReference type="InterPro" id="IPR036249">
    <property type="entry name" value="Thioredoxin-like_sf"/>
</dbReference>
<evidence type="ECO:0000313" key="3">
    <source>
        <dbReference type="Proteomes" id="UP000612899"/>
    </source>
</evidence>
<dbReference type="PANTHER" id="PTHR43640">
    <property type="entry name" value="OS07G0260300 PROTEIN"/>
    <property type="match status" value="1"/>
</dbReference>
<protein>
    <submittedName>
        <fullName evidence="2">Thioredoxin family protein</fullName>
    </submittedName>
</protein>
<gene>
    <name evidence="2" type="ORF">Rhe02_26310</name>
</gene>